<proteinExistence type="predicted"/>
<dbReference type="Proteomes" id="UP001375539">
    <property type="component" value="Unassembled WGS sequence"/>
</dbReference>
<evidence type="ECO:0000313" key="1">
    <source>
        <dbReference type="EMBL" id="MEJ8656762.1"/>
    </source>
</evidence>
<name>A0ACC6QG40_9ACTN</name>
<sequence>MSEPGTLFSIRPARGCDDAALGELDRATWSTLHSVQARPVPPYGPFFKAHRPEDYLVAETDDGDGRVDHGDHDARGDRDGGCDRGEHDDRHGRIAGFICVVAPTPLACHRHVRQIQGLAVAAGARGQGVGRALLRAAGDEARRQGATRITLRVLGHNTPARRLYESEGYAVEGVLPGEFYLAGRYADDVLMGRSLTR</sequence>
<keyword evidence="2" id="KW-1185">Reference proteome</keyword>
<evidence type="ECO:0000313" key="2">
    <source>
        <dbReference type="Proteomes" id="UP001375539"/>
    </source>
</evidence>
<organism evidence="1 2">
    <name type="scientific">Streptomyces pratisoli</name>
    <dbReference type="NCBI Taxonomy" id="3139917"/>
    <lineage>
        <taxon>Bacteria</taxon>
        <taxon>Bacillati</taxon>
        <taxon>Actinomycetota</taxon>
        <taxon>Actinomycetes</taxon>
        <taxon>Kitasatosporales</taxon>
        <taxon>Streptomycetaceae</taxon>
        <taxon>Streptomyces</taxon>
    </lineage>
</organism>
<gene>
    <name evidence="1" type="ORF">WKI58_09510</name>
</gene>
<protein>
    <submittedName>
        <fullName evidence="1">GNAT family N-acetyltransferase</fullName>
    </submittedName>
</protein>
<accession>A0ACC6QG40</accession>
<comment type="caution">
    <text evidence="1">The sequence shown here is derived from an EMBL/GenBank/DDBJ whole genome shotgun (WGS) entry which is preliminary data.</text>
</comment>
<dbReference type="EMBL" id="JBBKAI010000002">
    <property type="protein sequence ID" value="MEJ8656762.1"/>
    <property type="molecule type" value="Genomic_DNA"/>
</dbReference>
<reference evidence="1" key="1">
    <citation type="submission" date="2024-03" db="EMBL/GenBank/DDBJ databases">
        <title>Novel Streptomyces species of biotechnological and ecological value are a feature of Machair soil.</title>
        <authorList>
            <person name="Prole J.R."/>
            <person name="Goodfellow M."/>
            <person name="Allenby N."/>
            <person name="Ward A.C."/>
        </authorList>
    </citation>
    <scope>NUCLEOTIDE SEQUENCE</scope>
    <source>
        <strain evidence="1">MS1.AVA.4</strain>
    </source>
</reference>